<dbReference type="SUPFAM" id="SSF48452">
    <property type="entry name" value="TPR-like"/>
    <property type="match status" value="2"/>
</dbReference>
<evidence type="ECO:0000313" key="4">
    <source>
        <dbReference type="Proteomes" id="UP000270342"/>
    </source>
</evidence>
<dbReference type="Gene3D" id="1.10.10.10">
    <property type="entry name" value="Winged helix-like DNA-binding domain superfamily/Winged helix DNA-binding domain"/>
    <property type="match status" value="1"/>
</dbReference>
<feature type="compositionally biased region" description="Low complexity" evidence="1">
    <location>
        <begin position="288"/>
        <end position="321"/>
    </location>
</feature>
<dbReference type="Gene3D" id="1.25.40.10">
    <property type="entry name" value="Tetratricopeptide repeat domain"/>
    <property type="match status" value="1"/>
</dbReference>
<dbReference type="EMBL" id="RBZU01000001">
    <property type="protein sequence ID" value="RKP58459.1"/>
    <property type="molecule type" value="Genomic_DNA"/>
</dbReference>
<organism evidence="3 4">
    <name type="scientific">Pararobbsia silviterrae</name>
    <dbReference type="NCBI Taxonomy" id="1792498"/>
    <lineage>
        <taxon>Bacteria</taxon>
        <taxon>Pseudomonadati</taxon>
        <taxon>Pseudomonadota</taxon>
        <taxon>Betaproteobacteria</taxon>
        <taxon>Burkholderiales</taxon>
        <taxon>Burkholderiaceae</taxon>
        <taxon>Pararobbsia</taxon>
    </lineage>
</organism>
<reference evidence="3 4" key="1">
    <citation type="submission" date="2018-10" db="EMBL/GenBank/DDBJ databases">
        <title>Robbsia sp. DHC34, isolated from soil.</title>
        <authorList>
            <person name="Gao Z.-H."/>
            <person name="Qiu L.-H."/>
        </authorList>
    </citation>
    <scope>NUCLEOTIDE SEQUENCE [LARGE SCALE GENOMIC DNA]</scope>
    <source>
        <strain evidence="3 4">DHC34</strain>
    </source>
</reference>
<dbReference type="GO" id="GO:0003677">
    <property type="term" value="F:DNA binding"/>
    <property type="evidence" value="ECO:0007669"/>
    <property type="project" value="InterPro"/>
</dbReference>
<dbReference type="InterPro" id="IPR011990">
    <property type="entry name" value="TPR-like_helical_dom_sf"/>
</dbReference>
<accession>A0A494Y6W1</accession>
<comment type="caution">
    <text evidence="3">The sequence shown here is derived from an EMBL/GenBank/DDBJ whole genome shotgun (WGS) entry which is preliminary data.</text>
</comment>
<gene>
    <name evidence="3" type="ORF">D7S86_00375</name>
</gene>
<keyword evidence="4" id="KW-1185">Reference proteome</keyword>
<proteinExistence type="predicted"/>
<dbReference type="InterPro" id="IPR005158">
    <property type="entry name" value="BTAD"/>
</dbReference>
<dbReference type="InterPro" id="IPR036388">
    <property type="entry name" value="WH-like_DNA-bd_sf"/>
</dbReference>
<dbReference type="AlphaFoldDB" id="A0A494Y6W1"/>
<dbReference type="GO" id="GO:0006355">
    <property type="term" value="P:regulation of DNA-templated transcription"/>
    <property type="evidence" value="ECO:0007669"/>
    <property type="project" value="InterPro"/>
</dbReference>
<name>A0A494Y6W1_9BURK</name>
<dbReference type="InterPro" id="IPR051677">
    <property type="entry name" value="AfsR-DnrI-RedD_regulator"/>
</dbReference>
<dbReference type="Proteomes" id="UP000270342">
    <property type="component" value="Unassembled WGS sequence"/>
</dbReference>
<dbReference type="InterPro" id="IPR019734">
    <property type="entry name" value="TPR_rpt"/>
</dbReference>
<protein>
    <recommendedName>
        <fullName evidence="2">Bacterial transcriptional activator domain-containing protein</fullName>
    </recommendedName>
</protein>
<feature type="region of interest" description="Disordered" evidence="1">
    <location>
        <begin position="262"/>
        <end position="321"/>
    </location>
</feature>
<evidence type="ECO:0000313" key="3">
    <source>
        <dbReference type="EMBL" id="RKP58459.1"/>
    </source>
</evidence>
<dbReference type="SUPFAM" id="SSF46894">
    <property type="entry name" value="C-terminal effector domain of the bipartite response regulators"/>
    <property type="match status" value="1"/>
</dbReference>
<evidence type="ECO:0000256" key="1">
    <source>
        <dbReference type="SAM" id="MobiDB-lite"/>
    </source>
</evidence>
<dbReference type="Pfam" id="PF03704">
    <property type="entry name" value="BTAD"/>
    <property type="match status" value="1"/>
</dbReference>
<dbReference type="PANTHER" id="PTHR35807">
    <property type="entry name" value="TRANSCRIPTIONAL REGULATOR REDD-RELATED"/>
    <property type="match status" value="1"/>
</dbReference>
<feature type="domain" description="Bacterial transcriptional activator" evidence="2">
    <location>
        <begin position="101"/>
        <end position="260"/>
    </location>
</feature>
<dbReference type="SMART" id="SM01043">
    <property type="entry name" value="BTAD"/>
    <property type="match status" value="1"/>
</dbReference>
<evidence type="ECO:0000259" key="2">
    <source>
        <dbReference type="SMART" id="SM01043"/>
    </source>
</evidence>
<dbReference type="SMART" id="SM00028">
    <property type="entry name" value="TPR"/>
    <property type="match status" value="2"/>
</dbReference>
<sequence>MSSTAPTVSLYVLGPPRIERAGGVATLKYNRARGLLAYLALERGFHTRDSLAELFWPNEPTVQGRDKLKRMVFELREALGDACIEGDRYVVRLAPISTVWVDAIAFETDTDPVIPMVDDAPGLSGDADRASEALDRCARAIELYRGPLLQGLRIDDAPDFDIWLDSQREAYARRLVFALTRLARERARMRRIVEAIRYARRLVELAPHHEPGWQLLIDLLVRSGRRDEALHELERCRGALARELDAEPHASTLALVEQHVDPGPAAESGSEPVPASASGLNRSANRNRGPGSSRGPSSGPDSDLGSGVGLDPSPSPAFAPASASTLVSVPRAQARLAIGVAHLIRARTRRALTAFEAVLVAQPDQVIDLTFGADARTMALAWLAIARWQAGHAEAAVAASAMALERARRVADPHALAHALVVDGALSRLHGNPDRALGDAAELSALIDAHRLPHWRPAADVLSAGARAALGWPHANIDAGAATRAFNATMGAMGAVLLMVWNSHAPV</sequence>
<dbReference type="InterPro" id="IPR016032">
    <property type="entry name" value="Sig_transdc_resp-reg_C-effctor"/>
</dbReference>